<comment type="caution">
    <text evidence="4">The sequence shown here is derived from an EMBL/GenBank/DDBJ whole genome shotgun (WGS) entry which is preliminary data.</text>
</comment>
<keyword evidence="2" id="KW-0229">DNA integration</keyword>
<evidence type="ECO:0000313" key="4">
    <source>
        <dbReference type="EMBL" id="OMQ22964.1"/>
    </source>
</evidence>
<gene>
    <name evidence="4" type="ORF">BMI79_11060</name>
</gene>
<evidence type="ECO:0000256" key="2">
    <source>
        <dbReference type="ARBA" id="ARBA00022908"/>
    </source>
</evidence>
<proteinExistence type="inferred from homology"/>
<keyword evidence="5" id="KW-1185">Reference proteome</keyword>
<dbReference type="STRING" id="2034155.BMI79_11060"/>
<dbReference type="GO" id="GO:0015074">
    <property type="term" value="P:DNA integration"/>
    <property type="evidence" value="ECO:0007669"/>
    <property type="project" value="UniProtKB-KW"/>
</dbReference>
<evidence type="ECO:0000256" key="1">
    <source>
        <dbReference type="ARBA" id="ARBA00008857"/>
    </source>
</evidence>
<dbReference type="EMBL" id="MOXD01000005">
    <property type="protein sequence ID" value="OMQ22964.1"/>
    <property type="molecule type" value="Genomic_DNA"/>
</dbReference>
<dbReference type="AlphaFoldDB" id="A0A1S8CLI1"/>
<dbReference type="InterPro" id="IPR025166">
    <property type="entry name" value="Integrase_DNA_bind_dom"/>
</dbReference>
<protein>
    <recommendedName>
        <fullName evidence="3">Integrase DNA-binding domain-containing protein</fullName>
    </recommendedName>
</protein>
<feature type="domain" description="Integrase DNA-binding" evidence="3">
    <location>
        <begin position="3"/>
        <end position="69"/>
    </location>
</feature>
<dbReference type="Proteomes" id="UP000216021">
    <property type="component" value="Unassembled WGS sequence"/>
</dbReference>
<dbReference type="OrthoDB" id="9795573at2"/>
<comment type="similarity">
    <text evidence="1">Belongs to the 'phage' integrase family.</text>
</comment>
<dbReference type="InterPro" id="IPR038488">
    <property type="entry name" value="Integrase_DNA-bd_sf"/>
</dbReference>
<evidence type="ECO:0000313" key="5">
    <source>
        <dbReference type="Proteomes" id="UP000216021"/>
    </source>
</evidence>
<dbReference type="Pfam" id="PF13356">
    <property type="entry name" value="Arm-DNA-bind_3"/>
    <property type="match status" value="1"/>
</dbReference>
<reference evidence="4 5" key="1">
    <citation type="submission" date="2016-11" db="EMBL/GenBank/DDBJ databases">
        <title>Rahnella oryzae sp. nov., isolated from rice root.</title>
        <authorList>
            <person name="Zhang X.-X."/>
            <person name="Zhang J."/>
        </authorList>
    </citation>
    <scope>NUCLEOTIDE SEQUENCE [LARGE SCALE GENOMIC DNA]</scope>
    <source>
        <strain evidence="4 5">J11-6</strain>
    </source>
</reference>
<dbReference type="Gene3D" id="3.30.160.390">
    <property type="entry name" value="Integrase, DNA-binding domain"/>
    <property type="match status" value="1"/>
</dbReference>
<dbReference type="PANTHER" id="PTHR30629:SF9">
    <property type="entry name" value="PROTEIN INTB-RELATED"/>
    <property type="match status" value="1"/>
</dbReference>
<organism evidence="4 5">
    <name type="scientific">Serratia oryzae</name>
    <dbReference type="NCBI Taxonomy" id="2034155"/>
    <lineage>
        <taxon>Bacteria</taxon>
        <taxon>Pseudomonadati</taxon>
        <taxon>Pseudomonadota</taxon>
        <taxon>Gammaproteobacteria</taxon>
        <taxon>Enterobacterales</taxon>
        <taxon>Yersiniaceae</taxon>
        <taxon>Serratia</taxon>
    </lineage>
</organism>
<accession>A0A1S8CLI1</accession>
<sequence>MSLSETVISKTQYQDKPFNLADSAGLYLLAKPNGAKLWHLKYHHGGKERKLAFGAYFAVSLTLARNPAARPGIFPENADSVRLHEKSGFRIIGFREKSAR</sequence>
<evidence type="ECO:0000259" key="3">
    <source>
        <dbReference type="Pfam" id="PF13356"/>
    </source>
</evidence>
<dbReference type="InterPro" id="IPR050808">
    <property type="entry name" value="Phage_Integrase"/>
</dbReference>
<name>A0A1S8CLI1_9GAMM</name>
<dbReference type="PANTHER" id="PTHR30629">
    <property type="entry name" value="PROPHAGE INTEGRASE"/>
    <property type="match status" value="1"/>
</dbReference>